<feature type="transmembrane region" description="Helical" evidence="1">
    <location>
        <begin position="6"/>
        <end position="30"/>
    </location>
</feature>
<evidence type="ECO:0008006" key="4">
    <source>
        <dbReference type="Google" id="ProtNLM"/>
    </source>
</evidence>
<keyword evidence="1" id="KW-0472">Membrane</keyword>
<sequence length="62" mass="6875">MIENIGWAGLLPILIALALVVLVVAAIMQIRKATRASAQRVDSITDALHKLIEARDREKQNR</sequence>
<evidence type="ECO:0000313" key="2">
    <source>
        <dbReference type="EMBL" id="MFD2170228.1"/>
    </source>
</evidence>
<organism evidence="2 3">
    <name type="scientific">Tumebacillus lipolyticus</name>
    <dbReference type="NCBI Taxonomy" id="1280370"/>
    <lineage>
        <taxon>Bacteria</taxon>
        <taxon>Bacillati</taxon>
        <taxon>Bacillota</taxon>
        <taxon>Bacilli</taxon>
        <taxon>Bacillales</taxon>
        <taxon>Alicyclobacillaceae</taxon>
        <taxon>Tumebacillus</taxon>
    </lineage>
</organism>
<accession>A0ABW4ZW37</accession>
<comment type="caution">
    <text evidence="2">The sequence shown here is derived from an EMBL/GenBank/DDBJ whole genome shotgun (WGS) entry which is preliminary data.</text>
</comment>
<reference evidence="3" key="1">
    <citation type="journal article" date="2019" name="Int. J. Syst. Evol. Microbiol.">
        <title>The Global Catalogue of Microorganisms (GCM) 10K type strain sequencing project: providing services to taxonomists for standard genome sequencing and annotation.</title>
        <authorList>
            <consortium name="The Broad Institute Genomics Platform"/>
            <consortium name="The Broad Institute Genome Sequencing Center for Infectious Disease"/>
            <person name="Wu L."/>
            <person name="Ma J."/>
        </authorList>
    </citation>
    <scope>NUCLEOTIDE SEQUENCE [LARGE SCALE GENOMIC DNA]</scope>
    <source>
        <strain evidence="3">CGMCC 1.13574</strain>
    </source>
</reference>
<proteinExistence type="predicted"/>
<protein>
    <recommendedName>
        <fullName evidence="4">DUF4083 domain-containing protein</fullName>
    </recommendedName>
</protein>
<gene>
    <name evidence="2" type="ORF">ACFSOY_09480</name>
</gene>
<evidence type="ECO:0000313" key="3">
    <source>
        <dbReference type="Proteomes" id="UP001597343"/>
    </source>
</evidence>
<dbReference type="Proteomes" id="UP001597343">
    <property type="component" value="Unassembled WGS sequence"/>
</dbReference>
<evidence type="ECO:0000256" key="1">
    <source>
        <dbReference type="SAM" id="Phobius"/>
    </source>
</evidence>
<keyword evidence="1" id="KW-1133">Transmembrane helix</keyword>
<dbReference type="RefSeq" id="WP_386045984.1">
    <property type="nucleotide sequence ID" value="NZ_JBHUIO010000005.1"/>
</dbReference>
<dbReference type="EMBL" id="JBHUIO010000005">
    <property type="protein sequence ID" value="MFD2170228.1"/>
    <property type="molecule type" value="Genomic_DNA"/>
</dbReference>
<keyword evidence="3" id="KW-1185">Reference proteome</keyword>
<keyword evidence="1" id="KW-0812">Transmembrane</keyword>
<name>A0ABW4ZW37_9BACL</name>